<protein>
    <recommendedName>
        <fullName evidence="5">Ig-like domain-containing protein</fullName>
    </recommendedName>
</protein>
<sequence>MAPRSVLSAGLAALIVALFAVPAHAQSLRATAIRPVAESVAYGEVAAAPSGSGFIAAWGVESGTAVQLRTLDAAGAPAGPVRTVVLGSQYVSATAVLVVSDALVTVEYDRNTGYRATKVRRLDGTGAVVGSPITVAASGVTDVVRQPDGGLLVASLGGGTPRSVQVQRVAPGGTVGTAVQVATAAPTPYDSVSPSPELADDGAGGAVVTFHDGLKVKVVRVSAAGTAVGAPIELLGETGRRPEIASSPARGEFLVAWEQPNETLIPGAIRAQRLDSTGTPIGAAFDVSSRGIMGDESYGPAVAADVAGWVVARREAGTPYTTDGAEHMVGRLLPYAALANGGPEVALDDGRSDRWGVPSLAAGPQGTLVAWRPVGGPAPPSVRLASAGADPGVAVLDAAPSGVPATRTVELRFHSTRADARFDCVVDEGDWEPCSSPLVLSGLQDRVHSAAVRSVAPGGWVELAPAAATRWRTEAAPPETRITAPPEPAEAQPGIRFEADEAALFDCKLDAGAWGPCSDSTQPLPALTGGFSLRGVPDGPHVFEVRAIDESGRVEPEPARWTFTLDRREPETRIQAGPLTPQDWESNPAFELSSDEPGVRYECRRGDGTYDEWRPCASNQRVSGLFRSVEIRAVDAVGNVDGTPAEWGNGTHSVDTNVATAEGSDRAVVYIAPVDESVTECSIDGEPFWRCPANFVRWDLAQGDHVLRLRSVRFDGVVSDGGGRPFTIKSSIFPIPTIVGAPPAKTTSRSARIAWTRSLPSGSFVCSVDGAPAQTCSSPLTLSGLAVGDHTVRIAGRGPAGEVDVYPEYYHASVSWRVMTPGSTEAPAPKTRAVVPDAAGRSVALAPPRTTITSLPRPWINTRDVELPFTADQAGATFECLVDRGAWAPCTSPLRLTGLSEATHEVQVRATAAGVTGQPDTEVIYIDVTAPDTRISSPMLVDGMRTSLPFARFVIEHRQVGTDEAHAWLNRPLWVRCVLDGVLLGSCPERGETVFFDGLADGTHVLQAYATDSAGNADPTPAVFTWVVGAPDVDTRIDAGPPATSGSRTATFTLVSTGADGLQCRLDGGAWEACRSTVTYEGLADGSHRFEARGHAYNRGDATPAVWDWVVDGAPRVTIADGPTPRSGDAAPAFTVLVDDPAARRECRLDGGAWGSCAATVSTANGAHVLEARATDAGGRIGEAEPWRWTTDLSAPNTTVTNAPPARNALWKVVLGVSGTATASRFECKIDASEWLDCSRGSWLIQELLEGEHVATVRAVNASGTADPTPVVLRWTTDGTKPDLDLVRRSPESTKRPTARVDISVDDPTATIECRLDNRGSWVPCRGGYTPTGLGLGYHTLTVRATDPAGNQTWDAVGWRQVEDTPEETEIISGPHVSWGTDVRFVVGATSSTISCRLDAGEWGDCSSGMVWCCSTMPGGTHTVEFASTGPDGDRDATPATYTWTVEGPTPTPTPTATPTVPPTPTPTATPTPTSTPTATPTATPTSTPSATPTATPSATPTATPSATPTATATPTPTPTATPTSTPTATPTSTPSTTPTATPTATATSTPTPTATPTATPTPTPTPTLTPSPTSTATPGPFATASPTPAPGPFSGGPNAFPTETSPVGPWAARAATVVRKTKAGHVAKVRVAAPAAGRLELRVLDRRGRTLARGAATFKRAGRRTLTLKPVRKGARAKVSVRWTPSSGRTETQQRSI</sequence>
<dbReference type="PANTHER" id="PTHR34677:SF3">
    <property type="entry name" value="BACTERIAL IG-LIKE DOMAIN-CONTAINING PROTEIN"/>
    <property type="match status" value="1"/>
</dbReference>
<feature type="compositionally biased region" description="Pro residues" evidence="1">
    <location>
        <begin position="1450"/>
        <end position="1470"/>
    </location>
</feature>
<evidence type="ECO:0000256" key="2">
    <source>
        <dbReference type="SAM" id="SignalP"/>
    </source>
</evidence>
<evidence type="ECO:0008006" key="5">
    <source>
        <dbReference type="Google" id="ProtNLM"/>
    </source>
</evidence>
<reference evidence="3 4" key="1">
    <citation type="submission" date="2018-10" db="EMBL/GenBank/DDBJ databases">
        <title>Genomic Encyclopedia of Archaeal and Bacterial Type Strains, Phase II (KMG-II): from individual species to whole genera.</title>
        <authorList>
            <person name="Goeker M."/>
        </authorList>
    </citation>
    <scope>NUCLEOTIDE SEQUENCE [LARGE SCALE GENOMIC DNA]</scope>
    <source>
        <strain evidence="3 4">DSM 14954</strain>
    </source>
</reference>
<feature type="compositionally biased region" description="Pro residues" evidence="1">
    <location>
        <begin position="1560"/>
        <end position="1570"/>
    </location>
</feature>
<dbReference type="EMBL" id="RBIL01000001">
    <property type="protein sequence ID" value="RKQ92572.1"/>
    <property type="molecule type" value="Genomic_DNA"/>
</dbReference>
<feature type="compositionally biased region" description="Low complexity" evidence="1">
    <location>
        <begin position="1471"/>
        <end position="1559"/>
    </location>
</feature>
<organism evidence="3 4">
    <name type="scientific">Solirubrobacter pauli</name>
    <dbReference type="NCBI Taxonomy" id="166793"/>
    <lineage>
        <taxon>Bacteria</taxon>
        <taxon>Bacillati</taxon>
        <taxon>Actinomycetota</taxon>
        <taxon>Thermoleophilia</taxon>
        <taxon>Solirubrobacterales</taxon>
        <taxon>Solirubrobacteraceae</taxon>
        <taxon>Solirubrobacter</taxon>
    </lineage>
</organism>
<evidence type="ECO:0000256" key="1">
    <source>
        <dbReference type="SAM" id="MobiDB-lite"/>
    </source>
</evidence>
<evidence type="ECO:0000313" key="3">
    <source>
        <dbReference type="EMBL" id="RKQ92572.1"/>
    </source>
</evidence>
<proteinExistence type="predicted"/>
<name>A0A660LC23_9ACTN</name>
<dbReference type="RefSeq" id="WP_211339929.1">
    <property type="nucleotide sequence ID" value="NZ_RBIL01000001.1"/>
</dbReference>
<feature type="chain" id="PRO_5024926676" description="Ig-like domain-containing protein" evidence="2">
    <location>
        <begin position="26"/>
        <end position="1698"/>
    </location>
</feature>
<evidence type="ECO:0000313" key="4">
    <source>
        <dbReference type="Proteomes" id="UP000278962"/>
    </source>
</evidence>
<keyword evidence="4" id="KW-1185">Reference proteome</keyword>
<dbReference type="Proteomes" id="UP000278962">
    <property type="component" value="Unassembled WGS sequence"/>
</dbReference>
<dbReference type="PANTHER" id="PTHR34677">
    <property type="match status" value="1"/>
</dbReference>
<keyword evidence="2" id="KW-0732">Signal</keyword>
<feature type="compositionally biased region" description="Low complexity" evidence="1">
    <location>
        <begin position="1571"/>
        <end position="1587"/>
    </location>
</feature>
<feature type="signal peptide" evidence="2">
    <location>
        <begin position="1"/>
        <end position="25"/>
    </location>
</feature>
<accession>A0A660LC23</accession>
<feature type="region of interest" description="Disordered" evidence="1">
    <location>
        <begin position="1426"/>
        <end position="1608"/>
    </location>
</feature>
<comment type="caution">
    <text evidence="3">The sequence shown here is derived from an EMBL/GenBank/DDBJ whole genome shotgun (WGS) entry which is preliminary data.</text>
</comment>
<gene>
    <name evidence="3" type="ORF">C8N24_2423</name>
</gene>